<gene>
    <name evidence="1" type="ORF">F4692_003288</name>
</gene>
<accession>A0A7Y9KUR3</accession>
<dbReference type="EMBL" id="JACCBW010000003">
    <property type="protein sequence ID" value="NYE38143.1"/>
    <property type="molecule type" value="Genomic_DNA"/>
</dbReference>
<sequence>MPPWAPVPPIGWFRLGADVQRQIETVPALTQTLPRRMRLKYVCGNA</sequence>
<proteinExistence type="predicted"/>
<evidence type="ECO:0000313" key="1">
    <source>
        <dbReference type="EMBL" id="NYE38143.1"/>
    </source>
</evidence>
<keyword evidence="2" id="KW-1185">Reference proteome</keyword>
<reference evidence="1 2" key="1">
    <citation type="submission" date="2020-07" db="EMBL/GenBank/DDBJ databases">
        <authorList>
            <person name="Partida-Martinez L."/>
            <person name="Huntemann M."/>
            <person name="Clum A."/>
            <person name="Wang J."/>
            <person name="Palaniappan K."/>
            <person name="Ritter S."/>
            <person name="Chen I.-M."/>
            <person name="Stamatis D."/>
            <person name="Reddy T."/>
            <person name="O'Malley R."/>
            <person name="Daum C."/>
            <person name="Shapiro N."/>
            <person name="Ivanova N."/>
            <person name="Kyrpides N."/>
            <person name="Woyke T."/>
        </authorList>
    </citation>
    <scope>NUCLEOTIDE SEQUENCE [LARGE SCALE GENOMIC DNA]</scope>
    <source>
        <strain evidence="1 2">AT2.17</strain>
    </source>
</reference>
<organism evidence="1 2">
    <name type="scientific">Nocardioides cavernae</name>
    <dbReference type="NCBI Taxonomy" id="1921566"/>
    <lineage>
        <taxon>Bacteria</taxon>
        <taxon>Bacillati</taxon>
        <taxon>Actinomycetota</taxon>
        <taxon>Actinomycetes</taxon>
        <taxon>Propionibacteriales</taxon>
        <taxon>Nocardioidaceae</taxon>
        <taxon>Nocardioides</taxon>
    </lineage>
</organism>
<reference evidence="1 2" key="2">
    <citation type="submission" date="2020-08" db="EMBL/GenBank/DDBJ databases">
        <title>The Agave Microbiome: Exploring the role of microbial communities in plant adaptations to desert environments.</title>
        <authorList>
            <person name="Partida-Martinez L.P."/>
        </authorList>
    </citation>
    <scope>NUCLEOTIDE SEQUENCE [LARGE SCALE GENOMIC DNA]</scope>
    <source>
        <strain evidence="1 2">AT2.17</strain>
    </source>
</reference>
<name>A0A7Y9KUR3_9ACTN</name>
<evidence type="ECO:0000313" key="2">
    <source>
        <dbReference type="Proteomes" id="UP000549911"/>
    </source>
</evidence>
<dbReference type="AlphaFoldDB" id="A0A7Y9KUR3"/>
<protein>
    <submittedName>
        <fullName evidence="1">Uncharacterized protein</fullName>
    </submittedName>
</protein>
<dbReference type="Proteomes" id="UP000549911">
    <property type="component" value="Unassembled WGS sequence"/>
</dbReference>
<comment type="caution">
    <text evidence="1">The sequence shown here is derived from an EMBL/GenBank/DDBJ whole genome shotgun (WGS) entry which is preliminary data.</text>
</comment>